<evidence type="ECO:0000313" key="3">
    <source>
        <dbReference type="Proteomes" id="UP001150830"/>
    </source>
</evidence>
<dbReference type="AlphaFoldDB" id="A0A9X3IRL1"/>
<reference evidence="2" key="1">
    <citation type="submission" date="2022-11" db="EMBL/GenBank/DDBJ databases">
        <title>Parathalassolutuus dongxingensis gen. nov., sp. nov., a novel member of family Oceanospirillaceae isolated from a coastal shrimp pond in Guangxi, China.</title>
        <authorList>
            <person name="Chen H."/>
        </authorList>
    </citation>
    <scope>NUCLEOTIDE SEQUENCE</scope>
    <source>
        <strain evidence="2">G-43</strain>
    </source>
</reference>
<organism evidence="2 3">
    <name type="scientific">Parathalassolituus penaei</name>
    <dbReference type="NCBI Taxonomy" id="2997323"/>
    <lineage>
        <taxon>Bacteria</taxon>
        <taxon>Pseudomonadati</taxon>
        <taxon>Pseudomonadota</taxon>
        <taxon>Gammaproteobacteria</taxon>
        <taxon>Oceanospirillales</taxon>
        <taxon>Oceanospirillaceae</taxon>
        <taxon>Parathalassolituus</taxon>
    </lineage>
</organism>
<keyword evidence="1" id="KW-0732">Signal</keyword>
<dbReference type="SUPFAM" id="SSF111364">
    <property type="entry name" value="Tsx-like channel"/>
    <property type="match status" value="1"/>
</dbReference>
<feature type="chain" id="PRO_5040845217" evidence="1">
    <location>
        <begin position="22"/>
        <end position="242"/>
    </location>
</feature>
<sequence>MNHKILALAISAAAIVPSAHAERFFSDNSISVLMGGDFKIDSADWPQSNKDYGLTTYTVEHVSGYSWGGLFFFMDRDQGDNNFRATYSEFSPKFFLTQFQGGVVKNINLAFTAESGSTSSGFSQDNYLYGLGADLAIPGMNYASATWYYCKNDNGVDSDHQLTLTYGANWGQAAFEGYIDYSTGSDDHLSSFNFNPQLTYDLGPLLGYSNKFKVGIEYSSWHNKYGTQFDEDTISALIKVHM</sequence>
<dbReference type="GO" id="GO:0009279">
    <property type="term" value="C:cell outer membrane"/>
    <property type="evidence" value="ECO:0007669"/>
    <property type="project" value="InterPro"/>
</dbReference>
<keyword evidence="3" id="KW-1185">Reference proteome</keyword>
<protein>
    <submittedName>
        <fullName evidence="2">Uncharacterized protein</fullName>
    </submittedName>
</protein>
<accession>A0A9X3IRL1</accession>
<dbReference type="EMBL" id="JAPNOA010000007">
    <property type="protein sequence ID" value="MCY0963969.1"/>
    <property type="molecule type" value="Genomic_DNA"/>
</dbReference>
<comment type="caution">
    <text evidence="2">The sequence shown here is derived from an EMBL/GenBank/DDBJ whole genome shotgun (WGS) entry which is preliminary data.</text>
</comment>
<dbReference type="InterPro" id="IPR036777">
    <property type="entry name" value="Channel_Tsx-like_sf"/>
</dbReference>
<dbReference type="RefSeq" id="WP_283172188.1">
    <property type="nucleotide sequence ID" value="NZ_JAPNOA010000007.1"/>
</dbReference>
<proteinExistence type="predicted"/>
<feature type="signal peptide" evidence="1">
    <location>
        <begin position="1"/>
        <end position="21"/>
    </location>
</feature>
<dbReference type="Proteomes" id="UP001150830">
    <property type="component" value="Unassembled WGS sequence"/>
</dbReference>
<dbReference type="Gene3D" id="2.40.230.20">
    <property type="entry name" value="Nucleoside-specific channel-forming protein, Tsx-like"/>
    <property type="match status" value="1"/>
</dbReference>
<evidence type="ECO:0000256" key="1">
    <source>
        <dbReference type="SAM" id="SignalP"/>
    </source>
</evidence>
<gene>
    <name evidence="2" type="ORF">OUO13_02100</name>
</gene>
<name>A0A9X3IRL1_9GAMM</name>
<evidence type="ECO:0000313" key="2">
    <source>
        <dbReference type="EMBL" id="MCY0963969.1"/>
    </source>
</evidence>